<organism evidence="2 3">
    <name type="scientific">Reticulibacter mediterranei</name>
    <dbReference type="NCBI Taxonomy" id="2778369"/>
    <lineage>
        <taxon>Bacteria</taxon>
        <taxon>Bacillati</taxon>
        <taxon>Chloroflexota</taxon>
        <taxon>Ktedonobacteria</taxon>
        <taxon>Ktedonobacterales</taxon>
        <taxon>Reticulibacteraceae</taxon>
        <taxon>Reticulibacter</taxon>
    </lineage>
</organism>
<dbReference type="PROSITE" id="PS51387">
    <property type="entry name" value="FAD_PCMH"/>
    <property type="match status" value="1"/>
</dbReference>
<dbReference type="Pfam" id="PF01565">
    <property type="entry name" value="FAD_binding_4"/>
    <property type="match status" value="1"/>
</dbReference>
<evidence type="ECO:0000259" key="1">
    <source>
        <dbReference type="PROSITE" id="PS51387"/>
    </source>
</evidence>
<reference evidence="2" key="1">
    <citation type="submission" date="2020-10" db="EMBL/GenBank/DDBJ databases">
        <title>Taxonomic study of unclassified bacteria belonging to the class Ktedonobacteria.</title>
        <authorList>
            <person name="Yabe S."/>
            <person name="Wang C.M."/>
            <person name="Zheng Y."/>
            <person name="Sakai Y."/>
            <person name="Cavaletti L."/>
            <person name="Monciardini P."/>
            <person name="Donadio S."/>
        </authorList>
    </citation>
    <scope>NUCLEOTIDE SEQUENCE</scope>
    <source>
        <strain evidence="2">ID150040</strain>
    </source>
</reference>
<dbReference type="InterPro" id="IPR036318">
    <property type="entry name" value="FAD-bd_PCMH-like_sf"/>
</dbReference>
<dbReference type="Gene3D" id="3.30.465.10">
    <property type="match status" value="1"/>
</dbReference>
<dbReference type="PANTHER" id="PTHR43762">
    <property type="entry name" value="L-GULONOLACTONE OXIDASE"/>
    <property type="match status" value="1"/>
</dbReference>
<comment type="caution">
    <text evidence="2">The sequence shown here is derived from an EMBL/GenBank/DDBJ whole genome shotgun (WGS) entry which is preliminary data.</text>
</comment>
<dbReference type="Proteomes" id="UP000597444">
    <property type="component" value="Unassembled WGS sequence"/>
</dbReference>
<dbReference type="AlphaFoldDB" id="A0A8J3MYK1"/>
<dbReference type="GO" id="GO:0071949">
    <property type="term" value="F:FAD binding"/>
    <property type="evidence" value="ECO:0007669"/>
    <property type="project" value="InterPro"/>
</dbReference>
<gene>
    <name evidence="2" type="ORF">KSF_021870</name>
</gene>
<dbReference type="InterPro" id="IPR010031">
    <property type="entry name" value="FAD_lactone_oxidase-like"/>
</dbReference>
<evidence type="ECO:0000313" key="2">
    <source>
        <dbReference type="EMBL" id="GHO92139.1"/>
    </source>
</evidence>
<dbReference type="SUPFAM" id="SSF56176">
    <property type="entry name" value="FAD-binding/transporter-associated domain-like"/>
    <property type="match status" value="1"/>
</dbReference>
<dbReference type="InterPro" id="IPR016169">
    <property type="entry name" value="FAD-bd_PCMH_sub2"/>
</dbReference>
<dbReference type="GO" id="GO:0003885">
    <property type="term" value="F:D-arabinono-1,4-lactone oxidase activity"/>
    <property type="evidence" value="ECO:0007669"/>
    <property type="project" value="TreeGrafter"/>
</dbReference>
<proteinExistence type="predicted"/>
<dbReference type="EMBL" id="BNJK01000001">
    <property type="protein sequence ID" value="GHO92139.1"/>
    <property type="molecule type" value="Genomic_DNA"/>
</dbReference>
<feature type="domain" description="FAD-binding PCMH-type" evidence="1">
    <location>
        <begin position="23"/>
        <end position="191"/>
    </location>
</feature>
<protein>
    <submittedName>
        <fullName evidence="2">FAD-linked oxidase</fullName>
    </submittedName>
</protein>
<accession>A0A8J3MYK1</accession>
<dbReference type="InterPro" id="IPR006094">
    <property type="entry name" value="Oxid_FAD_bind_N"/>
</dbReference>
<name>A0A8J3MYK1_9CHLR</name>
<dbReference type="InterPro" id="IPR016166">
    <property type="entry name" value="FAD-bd_PCMH"/>
</dbReference>
<evidence type="ECO:0000313" key="3">
    <source>
        <dbReference type="Proteomes" id="UP000597444"/>
    </source>
</evidence>
<sequence length="466" mass="53057">MQRHDKFMGADTKNIPQSWGRYPVVEPDQVIPIYWRDELPDFTSLRQSILPYAYGRSYGDSCLNEGGIIFDVSKLNRFISFDEQEGLLCCEAGVSFAQVLDLVVPRGWFLPVTPGTKFVSVGGAIANDIHGKNHHKVGTFGCHVTRFELLRSNGDRLLCSPTENRDLFQATIGGLGLTGLILWAEFRLKPIANPYIDMDSIRFDSLDEFFEISQESDADYEYTVAWVDLLVGGEKLCRGKFLRGNNNRSPELARKPLKKRFPLVVPLNLPSFALNTMTVKAFNEAYYHVQVPKRVHKTISYDPFFYPLDSIHDWYRLYGKRGFLQYQFLVPFDNAHEAMRDILRRIVRSGEGSFLTVLKKYGDIPSPGMLSFPRPGLNLALDFSYRGRKTLALLDDLDRMVLEAGGSVYPAKDAHMSAESFQTFFPQWKEFEQFIDPKFSSSFWRRVVPQPVSLETDSGPLPVPGL</sequence>
<dbReference type="PANTHER" id="PTHR43762:SF1">
    <property type="entry name" value="D-ARABINONO-1,4-LACTONE OXIDASE"/>
    <property type="match status" value="1"/>
</dbReference>
<keyword evidence="3" id="KW-1185">Reference proteome</keyword>